<feature type="compositionally biased region" description="Polar residues" evidence="1">
    <location>
        <begin position="52"/>
        <end position="64"/>
    </location>
</feature>
<dbReference type="EMBL" id="MHCX01000050">
    <property type="protein sequence ID" value="OGY28465.1"/>
    <property type="molecule type" value="Genomic_DNA"/>
</dbReference>
<keyword evidence="2" id="KW-0472">Membrane</keyword>
<evidence type="ECO:0000256" key="1">
    <source>
        <dbReference type="SAM" id="MobiDB-lite"/>
    </source>
</evidence>
<evidence type="ECO:0000256" key="2">
    <source>
        <dbReference type="SAM" id="Phobius"/>
    </source>
</evidence>
<dbReference type="AlphaFoldDB" id="A0A1G1WL40"/>
<proteinExistence type="predicted"/>
<keyword evidence="2" id="KW-0812">Transmembrane</keyword>
<organism evidence="3 4">
    <name type="scientific">Candidatus Woykebacteria bacterium RIFCSPHIGHO2_02_FULL_43_16b</name>
    <dbReference type="NCBI Taxonomy" id="1802601"/>
    <lineage>
        <taxon>Bacteria</taxon>
        <taxon>Candidatus Woykeibacteriota</taxon>
    </lineage>
</organism>
<evidence type="ECO:0000313" key="4">
    <source>
        <dbReference type="Proteomes" id="UP000177821"/>
    </source>
</evidence>
<keyword evidence="2" id="KW-1133">Transmembrane helix</keyword>
<dbReference type="Proteomes" id="UP000177821">
    <property type="component" value="Unassembled WGS sequence"/>
</dbReference>
<feature type="compositionally biased region" description="Basic and acidic residues" evidence="1">
    <location>
        <begin position="38"/>
        <end position="51"/>
    </location>
</feature>
<comment type="caution">
    <text evidence="3">The sequence shown here is derived from an EMBL/GenBank/DDBJ whole genome shotgun (WGS) entry which is preliminary data.</text>
</comment>
<sequence>MKPDNYERLRKIGLVLLGVTSLALLVFVTFFSKSTQQEKEIQSPPQEKSDQSETSGEAVTSQIPQLNIETVEAPEWRQSSTTATFSIDESFLESKLMVYQKTADGLVLNDVEAKRLAAEFGFGNIPQESISDQGKVWTWLRGGDSLSINLNKRTLEYFLDSLNDPDIVAPGVEVIETEALGIAKNFLTQKGLMNDYIDTQNPKISYSETYSLETEKPSLVKKEIAGIEFPLKIADKPLLVSKSLSSKVKVGVSSRKVVISLKMPLYSSIWGELGEAPLISLDEAKNTVSGGGGVMVQNSFFGGASSVLQSFDLSSVYLAYYGENYQDQYLQPVYVFEGTGILEDDTESKVVVYVPAVRY</sequence>
<accession>A0A1G1WL40</accession>
<evidence type="ECO:0000313" key="3">
    <source>
        <dbReference type="EMBL" id="OGY28465.1"/>
    </source>
</evidence>
<protein>
    <submittedName>
        <fullName evidence="3">Uncharacterized protein</fullName>
    </submittedName>
</protein>
<name>A0A1G1WL40_9BACT</name>
<feature type="region of interest" description="Disordered" evidence="1">
    <location>
        <begin position="38"/>
        <end position="64"/>
    </location>
</feature>
<gene>
    <name evidence="3" type="ORF">A3J50_00380</name>
</gene>
<feature type="transmembrane region" description="Helical" evidence="2">
    <location>
        <begin position="12"/>
        <end position="31"/>
    </location>
</feature>
<reference evidence="3 4" key="1">
    <citation type="journal article" date="2016" name="Nat. Commun.">
        <title>Thousands of microbial genomes shed light on interconnected biogeochemical processes in an aquifer system.</title>
        <authorList>
            <person name="Anantharaman K."/>
            <person name="Brown C.T."/>
            <person name="Hug L.A."/>
            <person name="Sharon I."/>
            <person name="Castelle C.J."/>
            <person name="Probst A.J."/>
            <person name="Thomas B.C."/>
            <person name="Singh A."/>
            <person name="Wilkins M.J."/>
            <person name="Karaoz U."/>
            <person name="Brodie E.L."/>
            <person name="Williams K.H."/>
            <person name="Hubbard S.S."/>
            <person name="Banfield J.F."/>
        </authorList>
    </citation>
    <scope>NUCLEOTIDE SEQUENCE [LARGE SCALE GENOMIC DNA]</scope>
</reference>